<reference evidence="10" key="1">
    <citation type="submission" date="2022-01" db="EMBL/GenBank/DDBJ databases">
        <authorList>
            <person name="King R."/>
        </authorList>
    </citation>
    <scope>NUCLEOTIDE SEQUENCE</scope>
</reference>
<feature type="domain" description="C2H2-type" evidence="9">
    <location>
        <begin position="697"/>
        <end position="717"/>
    </location>
</feature>
<evidence type="ECO:0000256" key="8">
    <source>
        <dbReference type="SAM" id="Coils"/>
    </source>
</evidence>
<dbReference type="Gene3D" id="3.40.1800.20">
    <property type="match status" value="1"/>
</dbReference>
<dbReference type="Pfam" id="PF07776">
    <property type="entry name" value="zf-AD"/>
    <property type="match status" value="1"/>
</dbReference>
<dbReference type="PANTHER" id="PTHR24376">
    <property type="entry name" value="ZINC FINGER PROTEIN"/>
    <property type="match status" value="1"/>
</dbReference>
<dbReference type="OrthoDB" id="8922241at2759"/>
<dbReference type="Pfam" id="PF00096">
    <property type="entry name" value="zf-C2H2"/>
    <property type="match status" value="1"/>
</dbReference>
<feature type="coiled-coil region" evidence="8">
    <location>
        <begin position="165"/>
        <end position="213"/>
    </location>
</feature>
<name>A0A9N9QQP8_9CUCU</name>
<keyword evidence="5" id="KW-0862">Zinc</keyword>
<proteinExistence type="predicted"/>
<evidence type="ECO:0000259" key="9">
    <source>
        <dbReference type="PROSITE" id="PS00028"/>
    </source>
</evidence>
<sequence length="949" mass="111270">MPSNACSVASCKSRYYNKTKQGREDLIFFRFPKNREIQKEWLRRCYRQDKINPRNRRICSYHFNPSDFEDEAQAKRMGCPARKLKKDAIPSLFLPTSEEDLSEINSQRKIGYLQKDKAIVEDKMTSVLQTPIDGKCPDSLEPLGKNTKTDTPFCMKNIDISQVASSSKESDLEILKRKMDELQNENARLREKMLRYENNEKNAASQMNSLDQDELKKEESKFKEEDEEEFKNEADQIIMPGCAAIGCPNSARKGFIMKRFPKDPKRRKQWADQLNRGKWSPTEWSALCEVHFSPEMWEKTKKDGIADSPLEINETTLSNSDESMQNAPELVKGEDPLDNDSKFSNDLNTESPKKVCRVCLQSNVNTISLLQLNPDDGRNINEVFQELLGETIEQIYHLKLPQEICDKCLFHLGHAYKFQKSYAKTLQKQNCEKDPLNITLCRICLDSGAELPFDLELTLDDGSTLNVVQVYQELTGETRDQIFDLTTPQRICENCPDSLVYAYQFKKALINSTQILGDSLLNTDSISEDEDESETKDILTNKEIDPLEDVAETLEEYEEILFETDDNSSIKNKIEENHIRLHSCPICFEKFPALELKQHCKSHDSLKKYFRLAPVFNKKIRFYAKPKNTVCLFYRDTILHTCPFCLKAFSGEDFRNHVRTHKGDGNFICKLCDRRFLGRNHLKRHQLAHKRETPFECEKCGKGFFLKKNYDFHQFHHSMPLELPFQCKHCSKSFANPEHLKRHNFTHEKSMTYKKYYPNKQNIPTCKKCQQKFKTQKELEDHKCSIICAKCLKPFANKKQLTNHGCEEQRLQFACRCGKEFKTLSACKSHRCKKRPKQLCSICGKEFTNMQQHLRTHNQQKSYSCDVCDKKFMYWESVLRHKVAVHRPPQTFSCQYCEKNFTNKIYMRNHEKIHTRKREHVCEICGAEFLYQVYLRRHQKVHKDTEWDW</sequence>
<dbReference type="SMART" id="SM00868">
    <property type="entry name" value="zf-AD"/>
    <property type="match status" value="2"/>
</dbReference>
<evidence type="ECO:0000256" key="4">
    <source>
        <dbReference type="ARBA" id="ARBA00022771"/>
    </source>
</evidence>
<dbReference type="SMART" id="SM00980">
    <property type="entry name" value="THAP"/>
    <property type="match status" value="2"/>
</dbReference>
<keyword evidence="3" id="KW-0677">Repeat</keyword>
<feature type="domain" description="C2H2-type" evidence="9">
    <location>
        <begin position="894"/>
        <end position="914"/>
    </location>
</feature>
<accession>A0A9N9QQP8</accession>
<dbReference type="SMART" id="SM00692">
    <property type="entry name" value="DM3"/>
    <property type="match status" value="2"/>
</dbReference>
<evidence type="ECO:0000313" key="11">
    <source>
        <dbReference type="Proteomes" id="UP001152799"/>
    </source>
</evidence>
<evidence type="ECO:0000256" key="5">
    <source>
        <dbReference type="ARBA" id="ARBA00022833"/>
    </source>
</evidence>
<dbReference type="SUPFAM" id="SSF57667">
    <property type="entry name" value="beta-beta-alpha zinc fingers"/>
    <property type="match status" value="4"/>
</dbReference>
<evidence type="ECO:0000256" key="2">
    <source>
        <dbReference type="ARBA" id="ARBA00022723"/>
    </source>
</evidence>
<feature type="domain" description="C2H2-type" evidence="9">
    <location>
        <begin position="865"/>
        <end position="886"/>
    </location>
</feature>
<dbReference type="Gene3D" id="3.30.160.60">
    <property type="entry name" value="Classic Zinc Finger"/>
    <property type="match status" value="4"/>
</dbReference>
<dbReference type="PANTHER" id="PTHR24376:SF235">
    <property type="entry name" value="C2H2-TYPE DOMAIN-CONTAINING PROTEIN"/>
    <property type="match status" value="1"/>
</dbReference>
<keyword evidence="6" id="KW-0238">DNA-binding</keyword>
<dbReference type="EMBL" id="OU892281">
    <property type="protein sequence ID" value="CAG9768759.1"/>
    <property type="molecule type" value="Genomic_DNA"/>
</dbReference>
<dbReference type="InterPro" id="IPR006612">
    <property type="entry name" value="THAP_Znf"/>
</dbReference>
<evidence type="ECO:0000256" key="7">
    <source>
        <dbReference type="ARBA" id="ARBA00023242"/>
    </source>
</evidence>
<feature type="domain" description="C2H2-type" evidence="9">
    <location>
        <begin position="727"/>
        <end position="747"/>
    </location>
</feature>
<dbReference type="GO" id="GO:0008270">
    <property type="term" value="F:zinc ion binding"/>
    <property type="evidence" value="ECO:0007669"/>
    <property type="project" value="UniProtKB-KW"/>
</dbReference>
<dbReference type="GO" id="GO:0000978">
    <property type="term" value="F:RNA polymerase II cis-regulatory region sequence-specific DNA binding"/>
    <property type="evidence" value="ECO:0007669"/>
    <property type="project" value="TreeGrafter"/>
</dbReference>
<dbReference type="PROSITE" id="PS00028">
    <property type="entry name" value="ZINC_FINGER_C2H2_1"/>
    <property type="match status" value="6"/>
</dbReference>
<protein>
    <recommendedName>
        <fullName evidence="9">C2H2-type domain-containing protein</fullName>
    </recommendedName>
</protein>
<dbReference type="Proteomes" id="UP001152799">
    <property type="component" value="Chromosome 5"/>
</dbReference>
<keyword evidence="11" id="KW-1185">Reference proteome</keyword>
<dbReference type="InterPro" id="IPR012934">
    <property type="entry name" value="Znf_AD"/>
</dbReference>
<feature type="domain" description="C2H2-type" evidence="9">
    <location>
        <begin position="669"/>
        <end position="689"/>
    </location>
</feature>
<keyword evidence="4" id="KW-0863">Zinc-finger</keyword>
<feature type="domain" description="C2H2-type" evidence="9">
    <location>
        <begin position="922"/>
        <end position="942"/>
    </location>
</feature>
<gene>
    <name evidence="10" type="ORF">CEUTPL_LOCUS9282</name>
</gene>
<keyword evidence="8" id="KW-0175">Coiled coil</keyword>
<evidence type="ECO:0000256" key="3">
    <source>
        <dbReference type="ARBA" id="ARBA00022737"/>
    </source>
</evidence>
<dbReference type="InterPro" id="IPR013087">
    <property type="entry name" value="Znf_C2H2_type"/>
</dbReference>
<dbReference type="Pfam" id="PF05485">
    <property type="entry name" value="THAP"/>
    <property type="match status" value="2"/>
</dbReference>
<comment type="subcellular location">
    <subcellularLocation>
        <location evidence="1">Nucleus</location>
    </subcellularLocation>
</comment>
<keyword evidence="2" id="KW-0479">Metal-binding</keyword>
<dbReference type="InterPro" id="IPR038441">
    <property type="entry name" value="THAP_Znf_sf"/>
</dbReference>
<dbReference type="AlphaFoldDB" id="A0A9N9QQP8"/>
<evidence type="ECO:0000313" key="10">
    <source>
        <dbReference type="EMBL" id="CAG9768759.1"/>
    </source>
</evidence>
<dbReference type="SUPFAM" id="SSF57716">
    <property type="entry name" value="Glucocorticoid receptor-like (DNA-binding domain)"/>
    <property type="match status" value="4"/>
</dbReference>
<dbReference type="Gene3D" id="6.20.210.20">
    <property type="entry name" value="THAP domain"/>
    <property type="match status" value="1"/>
</dbReference>
<evidence type="ECO:0000256" key="1">
    <source>
        <dbReference type="ARBA" id="ARBA00004123"/>
    </source>
</evidence>
<dbReference type="GO" id="GO:0005634">
    <property type="term" value="C:nucleus"/>
    <property type="evidence" value="ECO:0007669"/>
    <property type="project" value="UniProtKB-SubCell"/>
</dbReference>
<dbReference type="SMART" id="SM00355">
    <property type="entry name" value="ZnF_C2H2"/>
    <property type="match status" value="10"/>
</dbReference>
<evidence type="ECO:0000256" key="6">
    <source>
        <dbReference type="ARBA" id="ARBA00023125"/>
    </source>
</evidence>
<dbReference type="InterPro" id="IPR036236">
    <property type="entry name" value="Znf_C2H2_sf"/>
</dbReference>
<dbReference type="GO" id="GO:0001228">
    <property type="term" value="F:DNA-binding transcription activator activity, RNA polymerase II-specific"/>
    <property type="evidence" value="ECO:0007669"/>
    <property type="project" value="TreeGrafter"/>
</dbReference>
<keyword evidence="7" id="KW-0539">Nucleus</keyword>
<organism evidence="10 11">
    <name type="scientific">Ceutorhynchus assimilis</name>
    <name type="common">cabbage seed weevil</name>
    <dbReference type="NCBI Taxonomy" id="467358"/>
    <lineage>
        <taxon>Eukaryota</taxon>
        <taxon>Metazoa</taxon>
        <taxon>Ecdysozoa</taxon>
        <taxon>Arthropoda</taxon>
        <taxon>Hexapoda</taxon>
        <taxon>Insecta</taxon>
        <taxon>Pterygota</taxon>
        <taxon>Neoptera</taxon>
        <taxon>Endopterygota</taxon>
        <taxon>Coleoptera</taxon>
        <taxon>Polyphaga</taxon>
        <taxon>Cucujiformia</taxon>
        <taxon>Curculionidae</taxon>
        <taxon>Ceutorhynchinae</taxon>
        <taxon>Ceutorhynchus</taxon>
    </lineage>
</organism>